<dbReference type="PROSITE" id="PS50240">
    <property type="entry name" value="TRYPSIN_DOM"/>
    <property type="match status" value="1"/>
</dbReference>
<gene>
    <name evidence="16" type="primary">chym2</name>
</gene>
<evidence type="ECO:0000256" key="1">
    <source>
        <dbReference type="ARBA" id="ARBA00004613"/>
    </source>
</evidence>
<keyword evidence="4 13" id="KW-0645">Protease</keyword>
<evidence type="ECO:0000256" key="13">
    <source>
        <dbReference type="RuleBase" id="RU363034"/>
    </source>
</evidence>
<dbReference type="CDD" id="cd00190">
    <property type="entry name" value="Tryp_SPc"/>
    <property type="match status" value="1"/>
</dbReference>
<dbReference type="InterPro" id="IPR033116">
    <property type="entry name" value="TRYPSIN_SER"/>
</dbReference>
<evidence type="ECO:0000259" key="15">
    <source>
        <dbReference type="PROSITE" id="PS50240"/>
    </source>
</evidence>
<dbReference type="PANTHER" id="PTHR24264">
    <property type="entry name" value="TRYPSIN-RELATED"/>
    <property type="match status" value="1"/>
</dbReference>
<dbReference type="OrthoDB" id="10061449at2759"/>
<evidence type="ECO:0000256" key="7">
    <source>
        <dbReference type="ARBA" id="ARBA00022820"/>
    </source>
</evidence>
<evidence type="ECO:0000313" key="16">
    <source>
        <dbReference type="EMBL" id="AAM96939.1"/>
    </source>
</evidence>
<reference evidence="16" key="1">
    <citation type="submission" date="2002-06" db="EMBL/GenBank/DDBJ databases">
        <title>Cloning and characterization of trypsins and chymotrypsins-like proteases from the midgut of the sand fly vector Phlebotomus papatasi.</title>
        <authorList>
            <person name="Ramalho-Ortigao M."/>
            <person name="Kamhawi S."/>
            <person name="Rowton E."/>
            <person name="Sacks D.L."/>
            <person name="Ribeiro J.M."/>
            <person name="Valenzuela J.G."/>
        </authorList>
    </citation>
    <scope>NUCLEOTIDE SEQUENCE</scope>
    <source>
        <tissue evidence="16">Midgut</tissue>
    </source>
</reference>
<evidence type="ECO:0000256" key="2">
    <source>
        <dbReference type="ARBA" id="ARBA00022525"/>
    </source>
</evidence>
<comment type="similarity">
    <text evidence="10">Belongs to the peptidase S1 family. CLIP subfamily.</text>
</comment>
<dbReference type="PANTHER" id="PTHR24264:SF65">
    <property type="entry name" value="SRCR DOMAIN-CONTAINING PROTEIN"/>
    <property type="match status" value="1"/>
</dbReference>
<evidence type="ECO:0000313" key="18">
    <source>
        <dbReference type="Proteomes" id="UP000092462"/>
    </source>
</evidence>
<dbReference type="FunFam" id="2.40.10.10:FF:000120">
    <property type="entry name" value="Putative serine protease"/>
    <property type="match status" value="1"/>
</dbReference>
<dbReference type="PROSITE" id="PS00134">
    <property type="entry name" value="TRYPSIN_HIS"/>
    <property type="match status" value="1"/>
</dbReference>
<dbReference type="AlphaFoldDB" id="Q7Z0G4"/>
<dbReference type="InterPro" id="IPR009003">
    <property type="entry name" value="Peptidase_S1_PA"/>
</dbReference>
<evidence type="ECO:0000256" key="10">
    <source>
        <dbReference type="ARBA" id="ARBA00024195"/>
    </source>
</evidence>
<comment type="subcellular location">
    <subcellularLocation>
        <location evidence="1">Secreted</location>
    </subcellularLocation>
</comment>
<dbReference type="Proteomes" id="UP000092462">
    <property type="component" value="Unassembled WGS sequence"/>
</dbReference>
<evidence type="ECO:0000256" key="8">
    <source>
        <dbReference type="ARBA" id="ARBA00022825"/>
    </source>
</evidence>
<evidence type="ECO:0000256" key="6">
    <source>
        <dbReference type="ARBA" id="ARBA00022801"/>
    </source>
</evidence>
<evidence type="ECO:0000256" key="14">
    <source>
        <dbReference type="SAM" id="SignalP"/>
    </source>
</evidence>
<dbReference type="InterPro" id="IPR050127">
    <property type="entry name" value="Serine_Proteases_S1"/>
</dbReference>
<keyword evidence="9" id="KW-1015">Disulfide bond</keyword>
<dbReference type="InterPro" id="IPR001254">
    <property type="entry name" value="Trypsin_dom"/>
</dbReference>
<evidence type="ECO:0000313" key="17">
    <source>
        <dbReference type="EnsemblMetazoa" id="PPAI008783-PA"/>
    </source>
</evidence>
<dbReference type="GO" id="GO:0004252">
    <property type="term" value="F:serine-type endopeptidase activity"/>
    <property type="evidence" value="ECO:0007669"/>
    <property type="project" value="InterPro"/>
</dbReference>
<evidence type="ECO:0000256" key="4">
    <source>
        <dbReference type="ARBA" id="ARBA00022670"/>
    </source>
</evidence>
<organism evidence="16">
    <name type="scientific">Phlebotomus papatasi</name>
    <name type="common">Sandfly</name>
    <dbReference type="NCBI Taxonomy" id="29031"/>
    <lineage>
        <taxon>Eukaryota</taxon>
        <taxon>Metazoa</taxon>
        <taxon>Ecdysozoa</taxon>
        <taxon>Arthropoda</taxon>
        <taxon>Hexapoda</taxon>
        <taxon>Insecta</taxon>
        <taxon>Pterygota</taxon>
        <taxon>Neoptera</taxon>
        <taxon>Endopterygota</taxon>
        <taxon>Diptera</taxon>
        <taxon>Nematocera</taxon>
        <taxon>Psychodoidea</taxon>
        <taxon>Psychodidae</taxon>
        <taxon>Phlebotomus</taxon>
        <taxon>Phlebotomus</taxon>
    </lineage>
</organism>
<dbReference type="EMBL" id="AY128107">
    <property type="protein sequence ID" value="AAM96939.1"/>
    <property type="molecule type" value="mRNA"/>
</dbReference>
<feature type="chain" id="PRO_5014588702" description="limulus clotting factor C" evidence="14">
    <location>
        <begin position="17"/>
        <end position="260"/>
    </location>
</feature>
<sequence>MKVILCTILLIGTAMAASIVPKIVGGKPAQPHEFPYMVSLQWVSPKKTHFCGGSLLSERWVLTAGHCVHALKGKDEVVAGAHSIKSPDQYEQRRKVLRTFVHEDYSGDVGPHDVGLVEVSEPFEFNEYVHSVNLPSKDTFYPAGPATLSGWGSISNGFFPSYPDKLLKADLPVQTADFCFTNYPGTPMHESNICAGDLDGSLAACSGDSGSPLTVNNAEGKAEVYGIASWTWMPCGTPGKTGVFVNVSFYLKWLKEKMNN</sequence>
<dbReference type="EnsemblMetazoa" id="PPAI008783-RA">
    <property type="protein sequence ID" value="PPAI008783-PA"/>
    <property type="gene ID" value="PPAI008783"/>
</dbReference>
<keyword evidence="6 13" id="KW-0378">Hydrolase</keyword>
<keyword evidence="18" id="KW-1185">Reference proteome</keyword>
<dbReference type="GO" id="GO:0042381">
    <property type="term" value="P:hemolymph coagulation"/>
    <property type="evidence" value="ECO:0007669"/>
    <property type="project" value="UniProtKB-KW"/>
</dbReference>
<keyword evidence="5 14" id="KW-0732">Signal</keyword>
<keyword evidence="3" id="KW-0768">Sushi</keyword>
<dbReference type="InterPro" id="IPR001314">
    <property type="entry name" value="Peptidase_S1A"/>
</dbReference>
<comment type="catalytic activity">
    <reaction evidence="11">
        <text>Selective cleavage of 103-Arg-|-Ser-104 and 124-Ile-|-Ile-125 bonds in Limulus clotting factor B to form activated factor B. Cleavage of -Pro-Arg-|-Xaa- bonds in synthetic substrates.</text>
        <dbReference type="EC" id="3.4.21.84"/>
    </reaction>
</comment>
<evidence type="ECO:0000256" key="12">
    <source>
        <dbReference type="ARBA" id="ARBA00066707"/>
    </source>
</evidence>
<dbReference type="PRINTS" id="PR00722">
    <property type="entry name" value="CHYMOTRYPSIN"/>
</dbReference>
<dbReference type="SUPFAM" id="SSF50494">
    <property type="entry name" value="Trypsin-like serine proteases"/>
    <property type="match status" value="1"/>
</dbReference>
<dbReference type="EC" id="3.4.21.84" evidence="12"/>
<dbReference type="PROSITE" id="PS00135">
    <property type="entry name" value="TRYPSIN_SER"/>
    <property type="match status" value="1"/>
</dbReference>
<reference evidence="17" key="3">
    <citation type="submission" date="2023-09" db="UniProtKB">
        <authorList>
            <consortium name="EnsemblMetazoa"/>
        </authorList>
    </citation>
    <scope>IDENTIFICATION</scope>
    <source>
        <strain evidence="17">Israel</strain>
    </source>
</reference>
<evidence type="ECO:0000256" key="5">
    <source>
        <dbReference type="ARBA" id="ARBA00022729"/>
    </source>
</evidence>
<feature type="signal peptide" evidence="14">
    <location>
        <begin position="1"/>
        <end position="16"/>
    </location>
</feature>
<protein>
    <recommendedName>
        <fullName evidence="12">limulus clotting factor C</fullName>
        <ecNumber evidence="12">3.4.21.84</ecNumber>
    </recommendedName>
</protein>
<dbReference type="InterPro" id="IPR043504">
    <property type="entry name" value="Peptidase_S1_PA_chymotrypsin"/>
</dbReference>
<dbReference type="VEuPathDB" id="VectorBase:PPAPM1_004678"/>
<keyword evidence="2" id="KW-0964">Secreted</keyword>
<evidence type="ECO:0000256" key="3">
    <source>
        <dbReference type="ARBA" id="ARBA00022659"/>
    </source>
</evidence>
<dbReference type="GO" id="GO:0005615">
    <property type="term" value="C:extracellular space"/>
    <property type="evidence" value="ECO:0007669"/>
    <property type="project" value="TreeGrafter"/>
</dbReference>
<keyword evidence="8 13" id="KW-0720">Serine protease</keyword>
<dbReference type="VEuPathDB" id="VectorBase:PPAI008783"/>
<name>Q7Z0G4_PHLPP</name>
<evidence type="ECO:0000256" key="9">
    <source>
        <dbReference type="ARBA" id="ARBA00023157"/>
    </source>
</evidence>
<dbReference type="SMART" id="SM00020">
    <property type="entry name" value="Tryp_SPc"/>
    <property type="match status" value="1"/>
</dbReference>
<dbReference type="Gene3D" id="2.40.10.10">
    <property type="entry name" value="Trypsin-like serine proteases"/>
    <property type="match status" value="1"/>
</dbReference>
<feature type="domain" description="Peptidase S1" evidence="15">
    <location>
        <begin position="23"/>
        <end position="259"/>
    </location>
</feature>
<evidence type="ECO:0000256" key="11">
    <source>
        <dbReference type="ARBA" id="ARBA00052079"/>
    </source>
</evidence>
<dbReference type="Pfam" id="PF00089">
    <property type="entry name" value="Trypsin"/>
    <property type="match status" value="1"/>
</dbReference>
<reference evidence="18" key="2">
    <citation type="submission" date="2012-04" db="EMBL/GenBank/DDBJ databases">
        <title>Phlebotomus papatasi, whole genome shotgun sequencing project.</title>
        <authorList>
            <person name="Fulton L."/>
            <person name="Warren W."/>
            <person name="Minx P."/>
            <person name="Wilson R."/>
            <person name="Clifton S."/>
            <person name="Abrudan J."/>
            <person name="Ramalho-Ortigao M."/>
            <person name="Lawyer P."/>
            <person name="Kamhawi S."/>
            <person name="Rowton E."/>
            <person name="Lehane M."/>
            <person name="Bates P."/>
            <person name="Valenzeula J."/>
            <person name="Dillon R."/>
            <person name="Lobo N."/>
            <person name="Collins F."/>
            <person name="McDowell M.A."/>
        </authorList>
    </citation>
    <scope>NUCLEOTIDE SEQUENCE [LARGE SCALE GENOMIC DNA]</scope>
    <source>
        <strain evidence="18">Israel</strain>
    </source>
</reference>
<dbReference type="InterPro" id="IPR018114">
    <property type="entry name" value="TRYPSIN_HIS"/>
</dbReference>
<accession>Q7Z0G4</accession>
<proteinExistence type="evidence at transcript level"/>
<dbReference type="EMBL" id="AJVK01006446">
    <property type="status" value="NOT_ANNOTATED_CDS"/>
    <property type="molecule type" value="Genomic_DNA"/>
</dbReference>
<keyword evidence="7" id="KW-0353">Hemolymph clotting</keyword>
<dbReference type="GO" id="GO:0006508">
    <property type="term" value="P:proteolysis"/>
    <property type="evidence" value="ECO:0007669"/>
    <property type="project" value="UniProtKB-KW"/>
</dbReference>